<dbReference type="eggNOG" id="COG0037">
    <property type="taxonomic scope" value="Bacteria"/>
</dbReference>
<dbReference type="SUPFAM" id="SSF52402">
    <property type="entry name" value="Adenine nucleotide alpha hydrolases-like"/>
    <property type="match status" value="1"/>
</dbReference>
<reference evidence="4" key="1">
    <citation type="journal article" date="2013" name="Stand. Genomic Sci.">
        <title>Genome sequence of the thermophilic fresh-water bacterium Spirochaeta caldaria type strain (H1(T)), reclassification of Spirochaeta caldaria, Spirochaeta stenostrepta, and Spirochaeta zuelzerae in the genus Treponema as Treponema caldaria comb. nov., Treponema stenostrepta comb. nov., and Treponema zuelzerae comb. nov., and emendation of the genus Treponema.</title>
        <authorList>
            <person name="Abt B."/>
            <person name="Goker M."/>
            <person name="Scheuner C."/>
            <person name="Han C."/>
            <person name="Lu M."/>
            <person name="Misra M."/>
            <person name="Lapidus A."/>
            <person name="Nolan M."/>
            <person name="Lucas S."/>
            <person name="Hammon N."/>
            <person name="Deshpande S."/>
            <person name="Cheng J.F."/>
            <person name="Tapia R."/>
            <person name="Goodwin L.A."/>
            <person name="Pitluck S."/>
            <person name="Liolios K."/>
            <person name="Pagani I."/>
            <person name="Ivanova N."/>
            <person name="Mavromatis K."/>
            <person name="Mikhailova N."/>
            <person name="Huntemann M."/>
            <person name="Pati A."/>
            <person name="Chen A."/>
            <person name="Palaniappan K."/>
            <person name="Land M."/>
            <person name="Hauser L."/>
            <person name="Jeffries C.D."/>
            <person name="Rohde M."/>
            <person name="Spring S."/>
            <person name="Gronow S."/>
            <person name="Detter J.C."/>
            <person name="Bristow J."/>
            <person name="Eisen J.A."/>
            <person name="Markowitz V."/>
            <person name="Hugenholtz P."/>
            <person name="Kyrpides N.C."/>
            <person name="Woyke T."/>
            <person name="Klenk H.P."/>
        </authorList>
    </citation>
    <scope>NUCLEOTIDE SEQUENCE</scope>
    <source>
        <strain evidence="4">ATCC 51460 / DSM 7334 / H1</strain>
    </source>
</reference>
<feature type="domain" description="tRNA(Ile)-lysidine/2-thiocytidine synthase N-terminal" evidence="2">
    <location>
        <begin position="23"/>
        <end position="180"/>
    </location>
</feature>
<evidence type="ECO:0000256" key="1">
    <source>
        <dbReference type="ARBA" id="ARBA00022679"/>
    </source>
</evidence>
<dbReference type="PANTHER" id="PTHR43686">
    <property type="entry name" value="SULFURTRANSFERASE-RELATED"/>
    <property type="match status" value="1"/>
</dbReference>
<dbReference type="InterPro" id="IPR035107">
    <property type="entry name" value="tRNA_thiolation_TtcA_Ctu1"/>
</dbReference>
<keyword evidence="1" id="KW-0808">Transferase</keyword>
<gene>
    <name evidence="3" type="ordered locus">Spica_1086</name>
</gene>
<dbReference type="InterPro" id="IPR011063">
    <property type="entry name" value="TilS/TtcA_N"/>
</dbReference>
<protein>
    <submittedName>
        <fullName evidence="3">PP-loop domain protein</fullName>
    </submittedName>
</protein>
<dbReference type="PIRSF" id="PIRSF004976">
    <property type="entry name" value="ATPase_YdaO"/>
    <property type="match status" value="1"/>
</dbReference>
<dbReference type="Proteomes" id="UP000000503">
    <property type="component" value="Chromosome"/>
</dbReference>
<dbReference type="GO" id="GO:0016740">
    <property type="term" value="F:transferase activity"/>
    <property type="evidence" value="ECO:0007669"/>
    <property type="project" value="UniProtKB-KW"/>
</dbReference>
<dbReference type="STRING" id="744872.Spica_1086"/>
<evidence type="ECO:0000313" key="3">
    <source>
        <dbReference type="EMBL" id="AEJ19233.1"/>
    </source>
</evidence>
<keyword evidence="4" id="KW-1185">Reference proteome</keyword>
<accession>F8EZ02</accession>
<dbReference type="PANTHER" id="PTHR43686:SF1">
    <property type="entry name" value="AMINOTRAN_5 DOMAIN-CONTAINING PROTEIN"/>
    <property type="match status" value="1"/>
</dbReference>
<dbReference type="Gene3D" id="3.40.50.620">
    <property type="entry name" value="HUPs"/>
    <property type="match status" value="1"/>
</dbReference>
<dbReference type="RefSeq" id="WP_013968544.1">
    <property type="nucleotide sequence ID" value="NC_015732.1"/>
</dbReference>
<dbReference type="HOGENOM" id="CLU_026481_5_2_12"/>
<name>F8EZ02_GRAC1</name>
<dbReference type="AlphaFoldDB" id="F8EZ02"/>
<evidence type="ECO:0000313" key="4">
    <source>
        <dbReference type="Proteomes" id="UP000000503"/>
    </source>
</evidence>
<proteinExistence type="predicted"/>
<dbReference type="EMBL" id="CP002868">
    <property type="protein sequence ID" value="AEJ19233.1"/>
    <property type="molecule type" value="Genomic_DNA"/>
</dbReference>
<sequence length="223" mass="25459">MNIIKSVAKAISDFNLIQKGDRVLIGASGGKDSLALSYILTQLKHWPSYECSLTAVQVVTHDIDENTALQKHYQMMDIPFVVLHEPLSPEKQQNLTCYTCATYRRVILMNYARAHHFNKIALGHHLDDALTTLLMNLILQGRIDVLEAKRYYEPFHVTLIRPLIYTPEESIIRLIRTHGWHTVACSCVRGNQGIRAEYRKKLEFLTGGELSAKLRLLSAFLKK</sequence>
<dbReference type="InterPro" id="IPR014729">
    <property type="entry name" value="Rossmann-like_a/b/a_fold"/>
</dbReference>
<dbReference type="Pfam" id="PF01171">
    <property type="entry name" value="ATP_bind_3"/>
    <property type="match status" value="1"/>
</dbReference>
<dbReference type="GO" id="GO:0008033">
    <property type="term" value="P:tRNA processing"/>
    <property type="evidence" value="ECO:0007669"/>
    <property type="project" value="InterPro"/>
</dbReference>
<dbReference type="KEGG" id="scd:Spica_1086"/>
<organism evidence="3 4">
    <name type="scientific">Gracilinema caldarium (strain ATCC 51460 / DSM 7334 / H1)</name>
    <name type="common">Treponema caldarium</name>
    <dbReference type="NCBI Taxonomy" id="744872"/>
    <lineage>
        <taxon>Bacteria</taxon>
        <taxon>Pseudomonadati</taxon>
        <taxon>Spirochaetota</taxon>
        <taxon>Spirochaetia</taxon>
        <taxon>Spirochaetales</taxon>
        <taxon>Breznakiellaceae</taxon>
        <taxon>Gracilinema</taxon>
    </lineage>
</organism>
<evidence type="ECO:0000259" key="2">
    <source>
        <dbReference type="Pfam" id="PF01171"/>
    </source>
</evidence>